<accession>A0ABS5LYK4</accession>
<reference evidence="1 2" key="1">
    <citation type="submission" date="2020-03" db="EMBL/GenBank/DDBJ databases">
        <title>The role of nitrogen metabolism on polyethylene biodegradation.</title>
        <authorList>
            <person name="Peixoto J."/>
            <person name="Vizzotto C.S."/>
            <person name="Ramos A."/>
            <person name="Alves G."/>
            <person name="Steindorff A."/>
            <person name="Kruger R."/>
        </authorList>
    </citation>
    <scope>NUCLEOTIDE SEQUENCE [LARGE SCALE GENOMIC DNA]</scope>
    <source>
        <strain evidence="1 2">PE63</strain>
    </source>
</reference>
<dbReference type="EMBL" id="JAANES010000006">
    <property type="protein sequence ID" value="MBS3021600.1"/>
    <property type="molecule type" value="Genomic_DNA"/>
</dbReference>
<dbReference type="RefSeq" id="WP_211459155.1">
    <property type="nucleotide sequence ID" value="NZ_JAANES010000006.1"/>
</dbReference>
<dbReference type="CDD" id="cd14744">
    <property type="entry name" value="PAAR_CT_2"/>
    <property type="match status" value="1"/>
</dbReference>
<sequence length="87" mass="8674">MRGVIRVGDATSHGGRVLAGAASSTVMGLAVARLGDSCLCPLKGHQACVIAEGDPAFLVEGRPAAFDGHRTSCGAVLISSVPASGRE</sequence>
<protein>
    <recommendedName>
        <fullName evidence="3">PAAR domain-containing protein</fullName>
    </recommendedName>
</protein>
<dbReference type="InterPro" id="IPR008727">
    <property type="entry name" value="PAAR_motif"/>
</dbReference>
<evidence type="ECO:0008006" key="3">
    <source>
        <dbReference type="Google" id="ProtNLM"/>
    </source>
</evidence>
<comment type="caution">
    <text evidence="1">The sequence shown here is derived from an EMBL/GenBank/DDBJ whole genome shotgun (WGS) entry which is preliminary data.</text>
</comment>
<dbReference type="Pfam" id="PF05488">
    <property type="entry name" value="PAAR_motif"/>
    <property type="match status" value="1"/>
</dbReference>
<keyword evidence="2" id="KW-1185">Reference proteome</keyword>
<gene>
    <name evidence="1" type="ORF">DJFAAGMI_04373</name>
</gene>
<dbReference type="Proteomes" id="UP001647436">
    <property type="component" value="Unassembled WGS sequence"/>
</dbReference>
<evidence type="ECO:0000313" key="1">
    <source>
        <dbReference type="EMBL" id="MBS3021600.1"/>
    </source>
</evidence>
<dbReference type="Gene3D" id="2.60.200.60">
    <property type="match status" value="1"/>
</dbReference>
<proteinExistence type="predicted"/>
<organism evidence="1 2">
    <name type="scientific">Comamonas brasiliensis</name>
    <dbReference type="NCBI Taxonomy" id="1812482"/>
    <lineage>
        <taxon>Bacteria</taxon>
        <taxon>Pseudomonadati</taxon>
        <taxon>Pseudomonadota</taxon>
        <taxon>Betaproteobacteria</taxon>
        <taxon>Burkholderiales</taxon>
        <taxon>Comamonadaceae</taxon>
        <taxon>Comamonas</taxon>
    </lineage>
</organism>
<name>A0ABS5LYK4_9BURK</name>
<evidence type="ECO:0000313" key="2">
    <source>
        <dbReference type="Proteomes" id="UP001647436"/>
    </source>
</evidence>